<dbReference type="PROSITE" id="PS51257">
    <property type="entry name" value="PROKAR_LIPOPROTEIN"/>
    <property type="match status" value="1"/>
</dbReference>
<accession>A0A4Q1BZJ3</accession>
<organism evidence="1 2">
    <name type="scientific">Aquirufa rosea</name>
    <dbReference type="NCBI Taxonomy" id="2509241"/>
    <lineage>
        <taxon>Bacteria</taxon>
        <taxon>Pseudomonadati</taxon>
        <taxon>Bacteroidota</taxon>
        <taxon>Cytophagia</taxon>
        <taxon>Cytophagales</taxon>
        <taxon>Flectobacillaceae</taxon>
        <taxon>Aquirufa</taxon>
    </lineage>
</organism>
<dbReference type="Proteomes" id="UP000289455">
    <property type="component" value="Unassembled WGS sequence"/>
</dbReference>
<evidence type="ECO:0000313" key="1">
    <source>
        <dbReference type="EMBL" id="RXK48957.1"/>
    </source>
</evidence>
<dbReference type="Pfam" id="PF20583">
    <property type="entry name" value="DUF6786"/>
    <property type="match status" value="1"/>
</dbReference>
<dbReference type="InterPro" id="IPR046713">
    <property type="entry name" value="DUF6786"/>
</dbReference>
<name>A0A4Q1BZJ3_9BACT</name>
<keyword evidence="2" id="KW-1185">Reference proteome</keyword>
<protein>
    <recommendedName>
        <fullName evidence="3">Lipoprotein</fullName>
    </recommendedName>
</protein>
<gene>
    <name evidence="1" type="ORF">ESB04_08385</name>
</gene>
<sequence length="396" mass="44542">MKTYCLLILLGMMACQPSKPTQSMIQPENSFAYDYELLKNDPTTVLLSQGDQQVLVVGKYQARVMTSSSMGREGFSYGWINHELIQSGKLGPHMNAFGGEERFWLGPEGGQYSVYFKAGDPFTFEHWQTPAIIDTETYPLVKSDGQKALFHKDFEIENYSGTKFKLALDREIKLLSQEEAEKYLNVSLQGLSWVGYQTDNTLKNTGADWNKSTGVLSIWLLGMMKASEQNTILIPYQKGKEAAINDAYFGKIPADRLIKKDGMLYFKADANSRGKLGIPPQALVPLAASYDATNHILTILQFDYHGEKEYVNSMWEIQEKPYQGDALNAYNDGKNDTGTQMGKFYELESSSPAIALAQGQSLRHVQRTFHLEGMEAQLNQVCQQLLGIQLSDLPWK</sequence>
<dbReference type="AlphaFoldDB" id="A0A4Q1BZJ3"/>
<evidence type="ECO:0000313" key="2">
    <source>
        <dbReference type="Proteomes" id="UP000289455"/>
    </source>
</evidence>
<comment type="caution">
    <text evidence="1">The sequence shown here is derived from an EMBL/GenBank/DDBJ whole genome shotgun (WGS) entry which is preliminary data.</text>
</comment>
<dbReference type="RefSeq" id="WP_129027281.1">
    <property type="nucleotide sequence ID" value="NZ_SDHY01000004.1"/>
</dbReference>
<dbReference type="EMBL" id="SDHY01000004">
    <property type="protein sequence ID" value="RXK48957.1"/>
    <property type="molecule type" value="Genomic_DNA"/>
</dbReference>
<evidence type="ECO:0008006" key="3">
    <source>
        <dbReference type="Google" id="ProtNLM"/>
    </source>
</evidence>
<reference evidence="1 2" key="1">
    <citation type="submission" date="2019-01" db="EMBL/GenBank/DDBJ databases">
        <title>Cytophagaceae bacterium strain CAR-16.</title>
        <authorList>
            <person name="Chen W.-M."/>
        </authorList>
    </citation>
    <scope>NUCLEOTIDE SEQUENCE [LARGE SCALE GENOMIC DNA]</scope>
    <source>
        <strain evidence="1 2">CAR-16</strain>
    </source>
</reference>
<dbReference type="OrthoDB" id="1113889at2"/>
<proteinExistence type="predicted"/>